<evidence type="ECO:0000313" key="3">
    <source>
        <dbReference type="Proteomes" id="UP001630127"/>
    </source>
</evidence>
<organism evidence="2 3">
    <name type="scientific">Cinchona calisaya</name>
    <dbReference type="NCBI Taxonomy" id="153742"/>
    <lineage>
        <taxon>Eukaryota</taxon>
        <taxon>Viridiplantae</taxon>
        <taxon>Streptophyta</taxon>
        <taxon>Embryophyta</taxon>
        <taxon>Tracheophyta</taxon>
        <taxon>Spermatophyta</taxon>
        <taxon>Magnoliopsida</taxon>
        <taxon>eudicotyledons</taxon>
        <taxon>Gunneridae</taxon>
        <taxon>Pentapetalae</taxon>
        <taxon>asterids</taxon>
        <taxon>lamiids</taxon>
        <taxon>Gentianales</taxon>
        <taxon>Rubiaceae</taxon>
        <taxon>Cinchonoideae</taxon>
        <taxon>Cinchoneae</taxon>
        <taxon>Cinchona</taxon>
    </lineage>
</organism>
<feature type="compositionally biased region" description="Basic and acidic residues" evidence="1">
    <location>
        <begin position="186"/>
        <end position="209"/>
    </location>
</feature>
<name>A0ABD2YHE2_9GENT</name>
<feature type="compositionally biased region" description="Basic and acidic residues" evidence="1">
    <location>
        <begin position="50"/>
        <end position="93"/>
    </location>
</feature>
<evidence type="ECO:0000256" key="1">
    <source>
        <dbReference type="SAM" id="MobiDB-lite"/>
    </source>
</evidence>
<evidence type="ECO:0000313" key="2">
    <source>
        <dbReference type="EMBL" id="KAL3505777.1"/>
    </source>
</evidence>
<accession>A0ABD2YHE2</accession>
<dbReference type="AlphaFoldDB" id="A0ABD2YHE2"/>
<feature type="compositionally biased region" description="Basic and acidic residues" evidence="1">
    <location>
        <begin position="101"/>
        <end position="140"/>
    </location>
</feature>
<protein>
    <submittedName>
        <fullName evidence="2">Uncharacterized protein</fullName>
    </submittedName>
</protein>
<feature type="compositionally biased region" description="Polar residues" evidence="1">
    <location>
        <begin position="9"/>
        <end position="21"/>
    </location>
</feature>
<dbReference type="EMBL" id="JBJUIK010000013">
    <property type="protein sequence ID" value="KAL3505777.1"/>
    <property type="molecule type" value="Genomic_DNA"/>
</dbReference>
<reference evidence="2 3" key="1">
    <citation type="submission" date="2024-11" db="EMBL/GenBank/DDBJ databases">
        <title>A near-complete genome assembly of Cinchona calisaya.</title>
        <authorList>
            <person name="Lian D.C."/>
            <person name="Zhao X.W."/>
            <person name="Wei L."/>
        </authorList>
    </citation>
    <scope>NUCLEOTIDE SEQUENCE [LARGE SCALE GENOMIC DNA]</scope>
    <source>
        <tissue evidence="2">Nenye</tissue>
    </source>
</reference>
<feature type="region of interest" description="Disordered" evidence="1">
    <location>
        <begin position="1"/>
        <end position="209"/>
    </location>
</feature>
<gene>
    <name evidence="2" type="ORF">ACH5RR_031159</name>
</gene>
<proteinExistence type="predicted"/>
<keyword evidence="3" id="KW-1185">Reference proteome</keyword>
<comment type="caution">
    <text evidence="2">The sequence shown here is derived from an EMBL/GenBank/DDBJ whole genome shotgun (WGS) entry which is preliminary data.</text>
</comment>
<dbReference type="Proteomes" id="UP001630127">
    <property type="component" value="Unassembled WGS sequence"/>
</dbReference>
<sequence>MGCGKSKHAVSTTDTISQSKRSNSKKTDDVKTSTNTPLQEQEKGGNVIDFPEKGNGKEGGDVNKGFEEDVLNGKESEKPKDDQNVKESEHQENGELSVIETVHEMENKEAEVVVVDDTKEAIQKEGLKEESVEEPKKEEGGGGPDSPQQHFSPKKEEALNETEGNQIKEEEEAVKTDETEELANTEEEKAPAAKEENATESSAKDTKTT</sequence>